<evidence type="ECO:0008006" key="5">
    <source>
        <dbReference type="Google" id="ProtNLM"/>
    </source>
</evidence>
<gene>
    <name evidence="3" type="ORF">WA026_015330</name>
</gene>
<dbReference type="PANTHER" id="PTHR11686">
    <property type="entry name" value="GAMMA GLUTAMYL TRANSPEPTIDASE"/>
    <property type="match status" value="1"/>
</dbReference>
<reference evidence="3 4" key="1">
    <citation type="submission" date="2023-03" db="EMBL/GenBank/DDBJ databases">
        <title>Genome insight into feeding habits of ladybird beetles.</title>
        <authorList>
            <person name="Li H.-S."/>
            <person name="Huang Y.-H."/>
            <person name="Pang H."/>
        </authorList>
    </citation>
    <scope>NUCLEOTIDE SEQUENCE [LARGE SCALE GENOMIC DNA]</scope>
    <source>
        <strain evidence="3">SYSU_2023b</strain>
        <tissue evidence="3">Whole body</tissue>
    </source>
</reference>
<feature type="binding site" evidence="2">
    <location>
        <position position="329"/>
    </location>
    <ligand>
        <name>L-glutamate</name>
        <dbReference type="ChEBI" id="CHEBI:29985"/>
    </ligand>
</feature>
<sequence length="471" mass="52785">MVYYDRKSKQVHVLNAREYSPSNVTKNMYKKTPSPSWGGLSSAIPGEVYGYWELHQRFGKLPWKSLFDPVIKLCREGIPVTRITSEMLVKMRTHIMTSSSIKEIFCNPKTGDVYKPGEFMKRPALAKTFETLATEGVKALYDGSLTKEFVQDITNNGGIITEEDMKNYRAKWMSPISMSMMNNKQIYTTPNPGCGQIFLAILDVIFSLRKSDSPSVNWFRIVETWKHAFGYKSNMDGPNLSDEVKGENYDPSMAKTILKSIESESSTSSDVRDYAEDFEKMGHEEGTCHINLLSPNGDAVSVTSSINYAIGALYCSESTGIIMNNHMMDFSIPEYMDKFYSANQLGPSKQPVSSMVPTIIVDTKTHNVAMVVGAAGGFKILTAASQILIEMLVFDIPQELAIAHRRLHHQLVPMILFYEEDFPKTILDELKKYGHHLERIQPGTGVAVITVNKRGIRATGDPRRLGSACGY</sequence>
<feature type="binding site" evidence="2">
    <location>
        <begin position="305"/>
        <end position="307"/>
    </location>
    <ligand>
        <name>L-glutamate</name>
        <dbReference type="ChEBI" id="CHEBI:29985"/>
    </ligand>
</feature>
<dbReference type="EMBL" id="JARQZJ010000068">
    <property type="protein sequence ID" value="KAK9881213.1"/>
    <property type="molecule type" value="Genomic_DNA"/>
</dbReference>
<dbReference type="InterPro" id="IPR000101">
    <property type="entry name" value="GGT_peptidase"/>
</dbReference>
<dbReference type="PANTHER" id="PTHR11686:SF72">
    <property type="entry name" value="GAMMA-GLUTAMYL TRANSPEPTIDASE, ISOFORM A"/>
    <property type="match status" value="1"/>
</dbReference>
<evidence type="ECO:0000313" key="4">
    <source>
        <dbReference type="Proteomes" id="UP001431783"/>
    </source>
</evidence>
<feature type="binding site" evidence="2">
    <location>
        <position position="377"/>
    </location>
    <ligand>
        <name>L-glutamate</name>
        <dbReference type="ChEBI" id="CHEBI:29985"/>
    </ligand>
</feature>
<dbReference type="GO" id="GO:0005886">
    <property type="term" value="C:plasma membrane"/>
    <property type="evidence" value="ECO:0007669"/>
    <property type="project" value="TreeGrafter"/>
</dbReference>
<dbReference type="GO" id="GO:0006751">
    <property type="term" value="P:glutathione catabolic process"/>
    <property type="evidence" value="ECO:0007669"/>
    <property type="project" value="InterPro"/>
</dbReference>
<dbReference type="Gene3D" id="1.10.246.130">
    <property type="match status" value="1"/>
</dbReference>
<comment type="caution">
    <text evidence="3">The sequence shown here is derived from an EMBL/GenBank/DDBJ whole genome shotgun (WGS) entry which is preliminary data.</text>
</comment>
<feature type="binding site" evidence="2">
    <location>
        <position position="17"/>
    </location>
    <ligand>
        <name>L-glutamate</name>
        <dbReference type="ChEBI" id="CHEBI:29985"/>
    </ligand>
</feature>
<dbReference type="PRINTS" id="PR01210">
    <property type="entry name" value="GGTRANSPTASE"/>
</dbReference>
<protein>
    <recommendedName>
        <fullName evidence="5">Gamma-glutamyltransferase</fullName>
    </recommendedName>
</protein>
<proteinExistence type="predicted"/>
<dbReference type="AlphaFoldDB" id="A0AAW1UEY4"/>
<dbReference type="SUPFAM" id="SSF56235">
    <property type="entry name" value="N-terminal nucleophile aminohydrolases (Ntn hydrolases)"/>
    <property type="match status" value="1"/>
</dbReference>
<evidence type="ECO:0000256" key="1">
    <source>
        <dbReference type="PIRSR" id="PIRSR600101-1"/>
    </source>
</evidence>
<evidence type="ECO:0000256" key="2">
    <source>
        <dbReference type="PIRSR" id="PIRSR600101-2"/>
    </source>
</evidence>
<dbReference type="GO" id="GO:0036374">
    <property type="term" value="F:glutathione hydrolase activity"/>
    <property type="evidence" value="ECO:0007669"/>
    <property type="project" value="InterPro"/>
</dbReference>
<name>A0AAW1UEY4_9CUCU</name>
<accession>A0AAW1UEY4</accession>
<dbReference type="InterPro" id="IPR043137">
    <property type="entry name" value="GGT_ssub_C"/>
</dbReference>
<dbReference type="Gene3D" id="3.60.20.40">
    <property type="match status" value="1"/>
</dbReference>
<dbReference type="Pfam" id="PF01019">
    <property type="entry name" value="G_glu_transpept"/>
    <property type="match status" value="1"/>
</dbReference>
<dbReference type="Proteomes" id="UP001431783">
    <property type="component" value="Unassembled WGS sequence"/>
</dbReference>
<dbReference type="InterPro" id="IPR029055">
    <property type="entry name" value="Ntn_hydrolases_N"/>
</dbReference>
<feature type="active site" description="Nucleophile" evidence="1">
    <location>
        <position position="287"/>
    </location>
</feature>
<feature type="binding site" evidence="2">
    <location>
        <begin position="353"/>
        <end position="354"/>
    </location>
    <ligand>
        <name>L-glutamate</name>
        <dbReference type="ChEBI" id="CHEBI:29985"/>
    </ligand>
</feature>
<evidence type="ECO:0000313" key="3">
    <source>
        <dbReference type="EMBL" id="KAK9881213.1"/>
    </source>
</evidence>
<organism evidence="3 4">
    <name type="scientific">Henosepilachna vigintioctopunctata</name>
    <dbReference type="NCBI Taxonomy" id="420089"/>
    <lineage>
        <taxon>Eukaryota</taxon>
        <taxon>Metazoa</taxon>
        <taxon>Ecdysozoa</taxon>
        <taxon>Arthropoda</taxon>
        <taxon>Hexapoda</taxon>
        <taxon>Insecta</taxon>
        <taxon>Pterygota</taxon>
        <taxon>Neoptera</taxon>
        <taxon>Endopterygota</taxon>
        <taxon>Coleoptera</taxon>
        <taxon>Polyphaga</taxon>
        <taxon>Cucujiformia</taxon>
        <taxon>Coccinelloidea</taxon>
        <taxon>Coccinellidae</taxon>
        <taxon>Epilachninae</taxon>
        <taxon>Epilachnini</taxon>
        <taxon>Henosepilachna</taxon>
    </lineage>
</organism>
<keyword evidence="4" id="KW-1185">Reference proteome</keyword>
<dbReference type="InterPro" id="IPR043138">
    <property type="entry name" value="GGT_lsub"/>
</dbReference>